<dbReference type="InterPro" id="IPR029044">
    <property type="entry name" value="Nucleotide-diphossugar_trans"/>
</dbReference>
<organism evidence="2 3">
    <name type="scientific">Flavobacterium litorale</name>
    <dbReference type="NCBI Taxonomy" id="2856519"/>
    <lineage>
        <taxon>Bacteria</taxon>
        <taxon>Pseudomonadati</taxon>
        <taxon>Bacteroidota</taxon>
        <taxon>Flavobacteriia</taxon>
        <taxon>Flavobacteriales</taxon>
        <taxon>Flavobacteriaceae</taxon>
        <taxon>Flavobacterium</taxon>
    </lineage>
</organism>
<dbReference type="SUPFAM" id="SSF53448">
    <property type="entry name" value="Nucleotide-diphospho-sugar transferases"/>
    <property type="match status" value="1"/>
</dbReference>
<dbReference type="RefSeq" id="WP_220640695.1">
    <property type="nucleotide sequence ID" value="NZ_CP080429.1"/>
</dbReference>
<feature type="domain" description="Glycosyltransferase 2-like" evidence="1">
    <location>
        <begin position="4"/>
        <end position="186"/>
    </location>
</feature>
<keyword evidence="3" id="KW-1185">Reference proteome</keyword>
<protein>
    <submittedName>
        <fullName evidence="2">Glycosyltransferase family 2 protein</fullName>
    </submittedName>
</protein>
<dbReference type="Gene3D" id="3.90.550.10">
    <property type="entry name" value="Spore Coat Polysaccharide Biosynthesis Protein SpsA, Chain A"/>
    <property type="match status" value="1"/>
</dbReference>
<gene>
    <name evidence="2" type="ORF">K1I41_00230</name>
</gene>
<evidence type="ECO:0000259" key="1">
    <source>
        <dbReference type="Pfam" id="PF00535"/>
    </source>
</evidence>
<dbReference type="CDD" id="cd04186">
    <property type="entry name" value="GT_2_like_c"/>
    <property type="match status" value="1"/>
</dbReference>
<accession>A0ABX8VAY2</accession>
<evidence type="ECO:0000313" key="3">
    <source>
        <dbReference type="Proteomes" id="UP000825381"/>
    </source>
</evidence>
<proteinExistence type="predicted"/>
<reference evidence="2 3" key="1">
    <citation type="submission" date="2021-07" db="EMBL/GenBank/DDBJ databases">
        <title>Flavobacterium WSW3-B6 sp.nov, isolated from seaweed.</title>
        <authorList>
            <person name="Muhammad N."/>
            <person name="Ho H."/>
            <person name="Lee Y.-J."/>
            <person name="Nguyen T."/>
            <person name="Ho J."/>
            <person name="Kim S.-G."/>
        </authorList>
    </citation>
    <scope>NUCLEOTIDE SEQUENCE [LARGE SCALE GENOMIC DNA]</scope>
    <source>
        <strain evidence="2 3">WSW3-B6</strain>
    </source>
</reference>
<dbReference type="Proteomes" id="UP000825381">
    <property type="component" value="Chromosome"/>
</dbReference>
<dbReference type="PANTHER" id="PTHR43179">
    <property type="entry name" value="RHAMNOSYLTRANSFERASE WBBL"/>
    <property type="match status" value="1"/>
</dbReference>
<sequence length="380" mass="43200">MQLSIIILNYNVRYFLEQCVLSVQQALQGIDGEIIVVDNNSPDDSCEMMRSRFPNVTLIAQNENAGFPQGNNIGVAKAKGKYICILNPDTVVAEDTFSKLLDFVPTQKKHGITGVKMVDGTGNFLPESKRGTPTPWVATTKIAGLYKLFPKWGAFNKYYAQHLNENTTGQTDILTGAFMFMERELYLEVGGFDEDYFMYGEDVDLSYTVLKAGKQNIYYPETAILHYKGESTVRDKTYMKRFNDAMQEFYRKHFKKSAAFDLFMKLGVLFFVIAKKNKKTIQVAPQEYVLFSENEALQKQLQTVTGKQVVRHSNYKPLLLPTTQKNIEVIFDNELLTFGNIISIMQQHKQDGYTFKIKPKGCNFILGSNNSNSRGGVITW</sequence>
<dbReference type="InterPro" id="IPR001173">
    <property type="entry name" value="Glyco_trans_2-like"/>
</dbReference>
<dbReference type="EMBL" id="CP080429">
    <property type="protein sequence ID" value="QYJ68353.1"/>
    <property type="molecule type" value="Genomic_DNA"/>
</dbReference>
<name>A0ABX8VAY2_9FLAO</name>
<dbReference type="Pfam" id="PF00535">
    <property type="entry name" value="Glycos_transf_2"/>
    <property type="match status" value="1"/>
</dbReference>
<evidence type="ECO:0000313" key="2">
    <source>
        <dbReference type="EMBL" id="QYJ68353.1"/>
    </source>
</evidence>
<dbReference type="PANTHER" id="PTHR43179:SF7">
    <property type="entry name" value="RHAMNOSYLTRANSFERASE WBBL"/>
    <property type="match status" value="1"/>
</dbReference>